<feature type="region of interest" description="Disordered" evidence="2">
    <location>
        <begin position="95"/>
        <end position="116"/>
    </location>
</feature>
<evidence type="ECO:0000313" key="4">
    <source>
        <dbReference type="Proteomes" id="UP000696280"/>
    </source>
</evidence>
<protein>
    <recommendedName>
        <fullName evidence="5">BZIP domain-containing protein</fullName>
    </recommendedName>
</protein>
<feature type="coiled-coil region" evidence="1">
    <location>
        <begin position="27"/>
        <end position="80"/>
    </location>
</feature>
<feature type="region of interest" description="Disordered" evidence="2">
    <location>
        <begin position="1"/>
        <end position="27"/>
    </location>
</feature>
<organism evidence="3 4">
    <name type="scientific">Hymenoscyphus fraxineus</name>
    <dbReference type="NCBI Taxonomy" id="746836"/>
    <lineage>
        <taxon>Eukaryota</taxon>
        <taxon>Fungi</taxon>
        <taxon>Dikarya</taxon>
        <taxon>Ascomycota</taxon>
        <taxon>Pezizomycotina</taxon>
        <taxon>Leotiomycetes</taxon>
        <taxon>Helotiales</taxon>
        <taxon>Helotiaceae</taxon>
        <taxon>Hymenoscyphus</taxon>
    </lineage>
</organism>
<feature type="compositionally biased region" description="Basic and acidic residues" evidence="2">
    <location>
        <begin position="9"/>
        <end position="27"/>
    </location>
</feature>
<gene>
    <name evidence="3" type="ORF">HYFRA_00008656</name>
</gene>
<sequence length="406" mass="47043">MGYPTKSALTKEERKRNSDRVAQRALRERKKDRIHFLERTLERQQSQDTDGSVRELTKEVERLREEKESLRRLVDQLGGVTSSLQQWCSSAGVGRGSSSESGIAISATSETEVSPPRSPLFIDISRDYERLKSRQDVANILRDSHTILKATLNGWQSIIRTEPNPLNDILECVYERLDLGPKSRFIDQLSIYYLTQMALLILEDPNSESSINMVPFWLHHTETQKAAPHYLVIDMLPWPLMRDYVIHNPSVRFLERDCEAFTLEFLRCIRFVPQISFESSFTINDFSGRLAVSRTYRPLFFDSPPFSMTPEFFTKFPEFIGMIPEWRTLESKAREEETSVVVRRGVGMQNRYAFDKDGEWTAYKSMVDQGATISAALGYDPLEMTRNMPNFHPQDDLLGQEYLEWL</sequence>
<keyword evidence="1" id="KW-0175">Coiled coil</keyword>
<proteinExistence type="predicted"/>
<dbReference type="EMBL" id="CAJVRL010000058">
    <property type="protein sequence ID" value="CAG8954967.1"/>
    <property type="molecule type" value="Genomic_DNA"/>
</dbReference>
<dbReference type="OrthoDB" id="5086080at2759"/>
<dbReference type="Gene3D" id="1.20.5.170">
    <property type="match status" value="1"/>
</dbReference>
<name>A0A9N9PUX1_9HELO</name>
<evidence type="ECO:0000256" key="1">
    <source>
        <dbReference type="SAM" id="Coils"/>
    </source>
</evidence>
<comment type="caution">
    <text evidence="3">The sequence shown here is derived from an EMBL/GenBank/DDBJ whole genome shotgun (WGS) entry which is preliminary data.</text>
</comment>
<dbReference type="Proteomes" id="UP000696280">
    <property type="component" value="Unassembled WGS sequence"/>
</dbReference>
<dbReference type="AlphaFoldDB" id="A0A9N9PUX1"/>
<reference evidence="3" key="1">
    <citation type="submission" date="2021-07" db="EMBL/GenBank/DDBJ databases">
        <authorList>
            <person name="Durling M."/>
        </authorList>
    </citation>
    <scope>NUCLEOTIDE SEQUENCE</scope>
</reference>
<dbReference type="PANTHER" id="PTHR37012:SF7">
    <property type="entry name" value="B-ZIP TRANSCRIPTION FACTOR (EUROFUNG)-RELATED"/>
    <property type="match status" value="1"/>
</dbReference>
<evidence type="ECO:0008006" key="5">
    <source>
        <dbReference type="Google" id="ProtNLM"/>
    </source>
</evidence>
<evidence type="ECO:0000313" key="3">
    <source>
        <dbReference type="EMBL" id="CAG8954967.1"/>
    </source>
</evidence>
<dbReference type="InterPro" id="IPR021833">
    <property type="entry name" value="DUF3425"/>
</dbReference>
<evidence type="ECO:0000256" key="2">
    <source>
        <dbReference type="SAM" id="MobiDB-lite"/>
    </source>
</evidence>
<dbReference type="CDD" id="cd14688">
    <property type="entry name" value="bZIP_YAP"/>
    <property type="match status" value="1"/>
</dbReference>
<dbReference type="Pfam" id="PF11905">
    <property type="entry name" value="DUF3425"/>
    <property type="match status" value="1"/>
</dbReference>
<dbReference type="PANTHER" id="PTHR37012">
    <property type="entry name" value="B-ZIP TRANSCRIPTION FACTOR (EUROFUNG)-RELATED"/>
    <property type="match status" value="1"/>
</dbReference>
<keyword evidence="4" id="KW-1185">Reference proteome</keyword>
<accession>A0A9N9PUX1</accession>
<feature type="compositionally biased region" description="Low complexity" evidence="2">
    <location>
        <begin position="96"/>
        <end position="110"/>
    </location>
</feature>